<gene>
    <name evidence="1" type="ORF">FPL22_13075</name>
</gene>
<accession>A0A556QK91</accession>
<dbReference type="Proteomes" id="UP000315648">
    <property type="component" value="Unassembled WGS sequence"/>
</dbReference>
<dbReference type="EMBL" id="VMBG01000002">
    <property type="protein sequence ID" value="TSJ77037.1"/>
    <property type="molecule type" value="Genomic_DNA"/>
</dbReference>
<dbReference type="SUPFAM" id="SSF47240">
    <property type="entry name" value="Ferritin-like"/>
    <property type="match status" value="1"/>
</dbReference>
<name>A0A556QK91_9BACT</name>
<evidence type="ECO:0000313" key="1">
    <source>
        <dbReference type="EMBL" id="TSJ77037.1"/>
    </source>
</evidence>
<dbReference type="OrthoDB" id="9795056at2"/>
<dbReference type="InterPro" id="IPR047114">
    <property type="entry name" value="YciF"/>
</dbReference>
<dbReference type="RefSeq" id="WP_144230858.1">
    <property type="nucleotide sequence ID" value="NZ_CBCRVV010000006.1"/>
</dbReference>
<dbReference type="AlphaFoldDB" id="A0A556QK91"/>
<dbReference type="InterPro" id="IPR009078">
    <property type="entry name" value="Ferritin-like_SF"/>
</dbReference>
<comment type="caution">
    <text evidence="1">The sequence shown here is derived from an EMBL/GenBank/DDBJ whole genome shotgun (WGS) entry which is preliminary data.</text>
</comment>
<dbReference type="PANTHER" id="PTHR30565:SF9">
    <property type="entry name" value="PROTEIN YCIF"/>
    <property type="match status" value="1"/>
</dbReference>
<dbReference type="CDD" id="cd07909">
    <property type="entry name" value="YciF"/>
    <property type="match status" value="1"/>
</dbReference>
<sequence length="163" mass="17804">MSTESLKELLIDEIKDLYHAEKQLVKALPKMAKAAQDENLKAGLTAHLEETKEHVARLEEIFKLLDEPAKAKVCPAMKGLIEEGSEALEEKEKSAVRDAQIIGSAQRIEHYEIAAYGTVRALARTLGENEVAKILQTTLDEEGAADKKLTAVAAVVNKTALAE</sequence>
<organism evidence="1 2">
    <name type="scientific">Rariglobus hedericola</name>
    <dbReference type="NCBI Taxonomy" id="2597822"/>
    <lineage>
        <taxon>Bacteria</taxon>
        <taxon>Pseudomonadati</taxon>
        <taxon>Verrucomicrobiota</taxon>
        <taxon>Opitutia</taxon>
        <taxon>Opitutales</taxon>
        <taxon>Opitutaceae</taxon>
        <taxon>Rariglobus</taxon>
    </lineage>
</organism>
<dbReference type="PANTHER" id="PTHR30565">
    <property type="entry name" value="PROTEIN YCIF"/>
    <property type="match status" value="1"/>
</dbReference>
<proteinExistence type="predicted"/>
<dbReference type="InterPro" id="IPR010287">
    <property type="entry name" value="DUF892_YciF-like"/>
</dbReference>
<keyword evidence="2" id="KW-1185">Reference proteome</keyword>
<evidence type="ECO:0000313" key="2">
    <source>
        <dbReference type="Proteomes" id="UP000315648"/>
    </source>
</evidence>
<dbReference type="InterPro" id="IPR012347">
    <property type="entry name" value="Ferritin-like"/>
</dbReference>
<dbReference type="Pfam" id="PF05974">
    <property type="entry name" value="DUF892"/>
    <property type="match status" value="1"/>
</dbReference>
<reference evidence="1 2" key="1">
    <citation type="submission" date="2019-07" db="EMBL/GenBank/DDBJ databases">
        <title>Description of 53C-WASEF.</title>
        <authorList>
            <person name="Pitt A."/>
            <person name="Hahn M.W."/>
        </authorList>
    </citation>
    <scope>NUCLEOTIDE SEQUENCE [LARGE SCALE GENOMIC DNA]</scope>
    <source>
        <strain evidence="1 2">53C-WASEF</strain>
    </source>
</reference>
<dbReference type="Gene3D" id="1.20.1260.10">
    <property type="match status" value="1"/>
</dbReference>
<protein>
    <submittedName>
        <fullName evidence="1">Ferritin-like domain-containing protein</fullName>
    </submittedName>
</protein>